<dbReference type="PATRIC" id="fig|1423760.3.peg.1178"/>
<protein>
    <submittedName>
        <fullName evidence="1">Uncharacterized protein</fullName>
    </submittedName>
</protein>
<dbReference type="EMBL" id="AZFK01000018">
    <property type="protein sequence ID" value="KRL91691.1"/>
    <property type="molecule type" value="Genomic_DNA"/>
</dbReference>
<organism evidence="1 2">
    <name type="scientific">Limosilactobacillus ingluviei DSM 15946</name>
    <dbReference type="NCBI Taxonomy" id="1423760"/>
    <lineage>
        <taxon>Bacteria</taxon>
        <taxon>Bacillati</taxon>
        <taxon>Bacillota</taxon>
        <taxon>Bacilli</taxon>
        <taxon>Lactobacillales</taxon>
        <taxon>Lactobacillaceae</taxon>
        <taxon>Limosilactobacillus</taxon>
    </lineage>
</organism>
<comment type="caution">
    <text evidence="1">The sequence shown here is derived from an EMBL/GenBank/DDBJ whole genome shotgun (WGS) entry which is preliminary data.</text>
</comment>
<reference evidence="1 2" key="1">
    <citation type="journal article" date="2015" name="Genome Announc.">
        <title>Expanding the biotechnology potential of lactobacilli through comparative genomics of 213 strains and associated genera.</title>
        <authorList>
            <person name="Sun Z."/>
            <person name="Harris H.M."/>
            <person name="McCann A."/>
            <person name="Guo C."/>
            <person name="Argimon S."/>
            <person name="Zhang W."/>
            <person name="Yang X."/>
            <person name="Jeffery I.B."/>
            <person name="Cooney J.C."/>
            <person name="Kagawa T.F."/>
            <person name="Liu W."/>
            <person name="Song Y."/>
            <person name="Salvetti E."/>
            <person name="Wrobel A."/>
            <person name="Rasinkangas P."/>
            <person name="Parkhill J."/>
            <person name="Rea M.C."/>
            <person name="O'Sullivan O."/>
            <person name="Ritari J."/>
            <person name="Douillard F.P."/>
            <person name="Paul Ross R."/>
            <person name="Yang R."/>
            <person name="Briner A.E."/>
            <person name="Felis G.E."/>
            <person name="de Vos W.M."/>
            <person name="Barrangou R."/>
            <person name="Klaenhammer T.R."/>
            <person name="Caufield P.W."/>
            <person name="Cui Y."/>
            <person name="Zhang H."/>
            <person name="O'Toole P.W."/>
        </authorList>
    </citation>
    <scope>NUCLEOTIDE SEQUENCE [LARGE SCALE GENOMIC DNA]</scope>
    <source>
        <strain evidence="1 2">DSM 15946</strain>
    </source>
</reference>
<gene>
    <name evidence="1" type="ORF">FC43_GL001113</name>
</gene>
<name>A0A0R1UPK9_9LACO</name>
<accession>A0A0R1UPK9</accession>
<dbReference type="Proteomes" id="UP000050816">
    <property type="component" value="Unassembled WGS sequence"/>
</dbReference>
<dbReference type="AlphaFoldDB" id="A0A0R1UPK9"/>
<dbReference type="RefSeq" id="WP_056954128.1">
    <property type="nucleotide sequence ID" value="NZ_AZFK01000018.1"/>
</dbReference>
<proteinExistence type="predicted"/>
<evidence type="ECO:0000313" key="1">
    <source>
        <dbReference type="EMBL" id="KRL91691.1"/>
    </source>
</evidence>
<evidence type="ECO:0000313" key="2">
    <source>
        <dbReference type="Proteomes" id="UP000050816"/>
    </source>
</evidence>
<sequence length="262" mass="30244">MEVNYDQLLLGKEIQLGEKAKLYIPTINDLVKQGQNELLAFSRAFVVSVREQFSSVPEKVDEIEDKYPTFWEIAHDADMSKSVGEAMFGEGIDILSMMVAGLAYWTRTEMSDFQIMSNGKIVNEKIDLVVDKEMFLLFRSLLTMITNYEVDEDLIAPRGISKKKNQCRIFKGIYKGRLRQRKNHETKTLADKILILETLTNSFIPFEQIGEMTYYQFTNLLNAYLSKRANDQDFTIYTSYKFDTQNMKITDLTNAIGVVKVK</sequence>